<evidence type="ECO:0000313" key="3">
    <source>
        <dbReference type="EMBL" id="VVU50482.1"/>
    </source>
</evidence>
<dbReference type="SMART" id="SM00421">
    <property type="entry name" value="HTH_LUXR"/>
    <property type="match status" value="1"/>
</dbReference>
<dbReference type="Gene3D" id="1.10.10.10">
    <property type="entry name" value="Winged helix-like DNA-binding domain superfamily/Winged helix DNA-binding domain"/>
    <property type="match status" value="1"/>
</dbReference>
<dbReference type="SUPFAM" id="SSF55785">
    <property type="entry name" value="PYP-like sensor domain (PAS domain)"/>
    <property type="match status" value="1"/>
</dbReference>
<proteinExistence type="predicted"/>
<dbReference type="InterPro" id="IPR036388">
    <property type="entry name" value="WH-like_DNA-bd_sf"/>
</dbReference>
<dbReference type="EMBL" id="JAFCIQ010000004">
    <property type="protein sequence ID" value="MBM2766279.1"/>
    <property type="molecule type" value="Genomic_DNA"/>
</dbReference>
<evidence type="ECO:0000259" key="1">
    <source>
        <dbReference type="SMART" id="SM00421"/>
    </source>
</evidence>
<sequence>MSRKRSADESIAALYTAAIDPEQWDVALKALTALADARAANCFVHDARTGTFLEYHFTGYGSAWADAYASHYHRLDLARGVLMREPAGRMYPMHRFLPDQVIARSEYYQDFYIREGLRYSCGGMRLDGGRRLMLAVHRPLNHRPYDAHTTRELQRVLDHLPNVFRLRQTAAPPAASREPLMAAALDALPRAVIVVDDTLRVRYLNAAALAMLQESTEIRAQADRLVLWAPQVAAQLVQRVRDACAPCPIVEPLPLYALDRGQRPTLEIHVVPLKPQLTAPLDPDTRPLAMLLLRRPFRRIERPEAEQRPFSLTRAEMAVATGIARGQTPAEYAACTGVRISTVRSQIKAIFGKTGVRRIADLVALFGD</sequence>
<dbReference type="InterPro" id="IPR000792">
    <property type="entry name" value="Tscrpt_reg_LuxR_C"/>
</dbReference>
<evidence type="ECO:0000313" key="2">
    <source>
        <dbReference type="EMBL" id="MBM2766279.1"/>
    </source>
</evidence>
<organism evidence="3 4">
    <name type="scientific">Burkholderia anthina</name>
    <dbReference type="NCBI Taxonomy" id="179879"/>
    <lineage>
        <taxon>Bacteria</taxon>
        <taxon>Pseudomonadati</taxon>
        <taxon>Pseudomonadota</taxon>
        <taxon>Betaproteobacteria</taxon>
        <taxon>Burkholderiales</taxon>
        <taxon>Burkholderiaceae</taxon>
        <taxon>Burkholderia</taxon>
        <taxon>Burkholderia cepacia complex</taxon>
    </lineage>
</organism>
<name>A0A6P2G9T5_9BURK</name>
<dbReference type="Pfam" id="PF08448">
    <property type="entry name" value="PAS_4"/>
    <property type="match status" value="1"/>
</dbReference>
<reference evidence="2 5" key="2">
    <citation type="submission" date="2021-02" db="EMBL/GenBank/DDBJ databases">
        <title>Draft genome of the type strains Burkholderia anthina DSM16086.</title>
        <authorList>
            <person name="Hertel R."/>
            <person name="Meissner J."/>
            <person name="Poehlein A."/>
            <person name="Daniel R."/>
            <person name="Commichau F.M."/>
        </authorList>
    </citation>
    <scope>NUCLEOTIDE SEQUENCE [LARGE SCALE GENOMIC DNA]</scope>
    <source>
        <strain evidence="2 5">DSM 16086</strain>
    </source>
</reference>
<evidence type="ECO:0000313" key="4">
    <source>
        <dbReference type="Proteomes" id="UP000494201"/>
    </source>
</evidence>
<dbReference type="AlphaFoldDB" id="A0A6P2G9T5"/>
<dbReference type="SUPFAM" id="SSF46894">
    <property type="entry name" value="C-terminal effector domain of the bipartite response regulators"/>
    <property type="match status" value="1"/>
</dbReference>
<dbReference type="InterPro" id="IPR035965">
    <property type="entry name" value="PAS-like_dom_sf"/>
</dbReference>
<dbReference type="InterPro" id="IPR013656">
    <property type="entry name" value="PAS_4"/>
</dbReference>
<dbReference type="EMBL" id="CABVLY010000011">
    <property type="protein sequence ID" value="VVU50482.1"/>
    <property type="molecule type" value="Genomic_DNA"/>
</dbReference>
<keyword evidence="5" id="KW-1185">Reference proteome</keyword>
<dbReference type="GO" id="GO:0003677">
    <property type="term" value="F:DNA binding"/>
    <property type="evidence" value="ECO:0007669"/>
    <property type="project" value="InterPro"/>
</dbReference>
<protein>
    <submittedName>
        <fullName evidence="3">LuxR family transcriptional regulator</fullName>
    </submittedName>
    <submittedName>
        <fullName evidence="2">PAS domain-containing protein</fullName>
    </submittedName>
</protein>
<dbReference type="Proteomes" id="UP000755577">
    <property type="component" value="Unassembled WGS sequence"/>
</dbReference>
<evidence type="ECO:0000313" key="5">
    <source>
        <dbReference type="Proteomes" id="UP000755577"/>
    </source>
</evidence>
<dbReference type="GO" id="GO:0006355">
    <property type="term" value="P:regulation of DNA-templated transcription"/>
    <property type="evidence" value="ECO:0007669"/>
    <property type="project" value="InterPro"/>
</dbReference>
<gene>
    <name evidence="3" type="ORF">BAN20980_03198</name>
    <name evidence="2" type="ORF">JQK92_07535</name>
</gene>
<dbReference type="GeneID" id="56501245"/>
<reference evidence="3 4" key="1">
    <citation type="submission" date="2019-09" db="EMBL/GenBank/DDBJ databases">
        <authorList>
            <person name="Depoorter E."/>
        </authorList>
    </citation>
    <scope>NUCLEOTIDE SEQUENCE [LARGE SCALE GENOMIC DNA]</scope>
    <source>
        <strain evidence="3">LMG 20980</strain>
    </source>
</reference>
<feature type="domain" description="HTH luxR-type" evidence="1">
    <location>
        <begin position="309"/>
        <end position="366"/>
    </location>
</feature>
<dbReference type="RefSeq" id="WP_096508607.1">
    <property type="nucleotide sequence ID" value="NZ_CABVLY010000011.1"/>
</dbReference>
<dbReference type="Proteomes" id="UP000494201">
    <property type="component" value="Unassembled WGS sequence"/>
</dbReference>
<dbReference type="Gene3D" id="3.30.450.20">
    <property type="entry name" value="PAS domain"/>
    <property type="match status" value="1"/>
</dbReference>
<accession>A0A6P2G9T5</accession>
<dbReference type="InterPro" id="IPR016032">
    <property type="entry name" value="Sig_transdc_resp-reg_C-effctor"/>
</dbReference>